<protein>
    <submittedName>
        <fullName evidence="2">Uncharacterized protein</fullName>
    </submittedName>
</protein>
<dbReference type="Proteomes" id="UP000663823">
    <property type="component" value="Unassembled WGS sequence"/>
</dbReference>
<accession>A0A815VUH6</accession>
<reference evidence="2" key="1">
    <citation type="submission" date="2021-02" db="EMBL/GenBank/DDBJ databases">
        <authorList>
            <person name="Nowell W R."/>
        </authorList>
    </citation>
    <scope>NUCLEOTIDE SEQUENCE</scope>
</reference>
<evidence type="ECO:0000313" key="2">
    <source>
        <dbReference type="EMBL" id="CAF1534878.1"/>
    </source>
</evidence>
<comment type="caution">
    <text evidence="2">The sequence shown here is derived from an EMBL/GenBank/DDBJ whole genome shotgun (WGS) entry which is preliminary data.</text>
</comment>
<evidence type="ECO:0000313" key="4">
    <source>
        <dbReference type="EMBL" id="CAF4174852.1"/>
    </source>
</evidence>
<sequence>FTSEEPILIRAIFPPPLCDEDQKHFEAFGYEIHAKMIEA</sequence>
<evidence type="ECO:0000313" key="3">
    <source>
        <dbReference type="EMBL" id="CAF4059138.1"/>
    </source>
</evidence>
<proteinExistence type="predicted"/>
<gene>
    <name evidence="4" type="ORF">FNK824_LOCUS34888</name>
    <name evidence="3" type="ORF">OTI717_LOCUS32055</name>
    <name evidence="1" type="ORF">RFH988_LOCUS37580</name>
    <name evidence="2" type="ORF">SEV965_LOCUS37759</name>
</gene>
<evidence type="ECO:0000313" key="5">
    <source>
        <dbReference type="Proteomes" id="UP000663889"/>
    </source>
</evidence>
<dbReference type="EMBL" id="CAJOBE010014170">
    <property type="protein sequence ID" value="CAF4174852.1"/>
    <property type="molecule type" value="Genomic_DNA"/>
</dbReference>
<dbReference type="EMBL" id="CAJOAX010009596">
    <property type="protein sequence ID" value="CAF4059138.1"/>
    <property type="molecule type" value="Genomic_DNA"/>
</dbReference>
<feature type="non-terminal residue" evidence="2">
    <location>
        <position position="1"/>
    </location>
</feature>
<dbReference type="Proteomes" id="UP000663882">
    <property type="component" value="Unassembled WGS sequence"/>
</dbReference>
<evidence type="ECO:0000313" key="1">
    <source>
        <dbReference type="EMBL" id="CAF1471923.1"/>
    </source>
</evidence>
<dbReference type="EMBL" id="CAJNOU010008156">
    <property type="protein sequence ID" value="CAF1534878.1"/>
    <property type="molecule type" value="Genomic_DNA"/>
</dbReference>
<dbReference type="Proteomes" id="UP000663889">
    <property type="component" value="Unassembled WGS sequence"/>
</dbReference>
<dbReference type="AlphaFoldDB" id="A0A815VUH6"/>
<organism evidence="2 5">
    <name type="scientific">Rotaria sordida</name>
    <dbReference type="NCBI Taxonomy" id="392033"/>
    <lineage>
        <taxon>Eukaryota</taxon>
        <taxon>Metazoa</taxon>
        <taxon>Spiralia</taxon>
        <taxon>Gnathifera</taxon>
        <taxon>Rotifera</taxon>
        <taxon>Eurotatoria</taxon>
        <taxon>Bdelloidea</taxon>
        <taxon>Philodinida</taxon>
        <taxon>Philodinidae</taxon>
        <taxon>Rotaria</taxon>
    </lineage>
</organism>
<name>A0A815VUH6_9BILA</name>
<dbReference type="Proteomes" id="UP000663874">
    <property type="component" value="Unassembled WGS sequence"/>
</dbReference>
<dbReference type="EMBL" id="CAJNOO010007651">
    <property type="protein sequence ID" value="CAF1471923.1"/>
    <property type="molecule type" value="Genomic_DNA"/>
</dbReference>